<organism evidence="13 14">
    <name type="scientific">Psilocybe cf. subviscida</name>
    <dbReference type="NCBI Taxonomy" id="2480587"/>
    <lineage>
        <taxon>Eukaryota</taxon>
        <taxon>Fungi</taxon>
        <taxon>Dikarya</taxon>
        <taxon>Basidiomycota</taxon>
        <taxon>Agaricomycotina</taxon>
        <taxon>Agaricomycetes</taxon>
        <taxon>Agaricomycetidae</taxon>
        <taxon>Agaricales</taxon>
        <taxon>Agaricineae</taxon>
        <taxon>Strophariaceae</taxon>
        <taxon>Psilocybe</taxon>
    </lineage>
</organism>
<gene>
    <name evidence="13" type="ORF">D9619_009127</name>
</gene>
<comment type="subcellular location">
    <subcellularLocation>
        <location evidence="1">Mitochondrion</location>
    </subcellularLocation>
</comment>
<dbReference type="PANTHER" id="PTHR21600">
    <property type="entry name" value="MITOCHONDRIAL RNA PSEUDOURIDINE SYNTHASE"/>
    <property type="match status" value="1"/>
</dbReference>
<name>A0A8H5FAP9_9AGAR</name>
<keyword evidence="14" id="KW-1185">Reference proteome</keyword>
<dbReference type="GO" id="GO:0005739">
    <property type="term" value="C:mitochondrion"/>
    <property type="evidence" value="ECO:0007669"/>
    <property type="project" value="UniProtKB-SubCell"/>
</dbReference>
<dbReference type="CDD" id="cd02869">
    <property type="entry name" value="PseudoU_synth_RluA_like"/>
    <property type="match status" value="1"/>
</dbReference>
<dbReference type="InterPro" id="IPR006145">
    <property type="entry name" value="PsdUridine_synth_RsuA/RluA"/>
</dbReference>
<protein>
    <recommendedName>
        <fullName evidence="8">21S rRNA pseudouridine(2819) synthase</fullName>
        <ecNumber evidence="7">5.4.99.43</ecNumber>
    </recommendedName>
    <alternativeName>
        <fullName evidence="10">Pseudouridine synthase 5</fullName>
    </alternativeName>
    <alternativeName>
        <fullName evidence="9">Pseudouridylate synthase PUS5</fullName>
    </alternativeName>
    <alternativeName>
        <fullName evidence="11">Uracil hydrolyase PUS5</fullName>
    </alternativeName>
</protein>
<evidence type="ECO:0000256" key="2">
    <source>
        <dbReference type="ARBA" id="ARBA00010876"/>
    </source>
</evidence>
<dbReference type="GO" id="GO:0160143">
    <property type="term" value="F:21S rRNA pseudouridine(2819) synthase activity"/>
    <property type="evidence" value="ECO:0007669"/>
    <property type="project" value="UniProtKB-EC"/>
</dbReference>
<evidence type="ECO:0000256" key="5">
    <source>
        <dbReference type="ARBA" id="ARBA00036927"/>
    </source>
</evidence>
<feature type="domain" description="Pseudouridine synthase RsuA/RluA-like" evidence="12">
    <location>
        <begin position="99"/>
        <end position="256"/>
    </location>
</feature>
<evidence type="ECO:0000313" key="13">
    <source>
        <dbReference type="EMBL" id="KAF5329473.1"/>
    </source>
</evidence>
<dbReference type="InterPro" id="IPR020103">
    <property type="entry name" value="PsdUridine_synth_cat_dom_sf"/>
</dbReference>
<sequence>MLTICDYPEIGDTAYESRRLGDGRMKNVDVAERAVFSSHHHLRAPTINISIFNGSTRSNSTIMASAQYVGRLTQRMIYDQLRAEGSPWLKKHVLYADRQVIVMNKPPGLICQLDHKESTAKPGPTSLNSVFKDIRSCFPTAHPYPVHRLDRMTTGCLAIPVQYSAAKSLSLQFQKGTVHKSYLALVRGGEKTFSETKGTIRASLLYDDGRPEIDPMGKESITEWEVLASSPKVPISLLRLNLITGNKHQLRIHLAKVLKAPILGDNLYSQSPLHQSVLSRTHVPEDGLFLHGSDLSFFKYRPNGNRYRLGIHAPVPLDFMRICKDLGVPLPASYKQPGLSIDGEPVHQSVGHAHPNDESEWDLRLWNPALPIVDASI</sequence>
<comment type="caution">
    <text evidence="13">The sequence shown here is derived from an EMBL/GenBank/DDBJ whole genome shotgun (WGS) entry which is preliminary data.</text>
</comment>
<dbReference type="SUPFAM" id="SSF55120">
    <property type="entry name" value="Pseudouridine synthase"/>
    <property type="match status" value="1"/>
</dbReference>
<comment type="similarity">
    <text evidence="2">Belongs to the pseudouridine synthase RluA family.</text>
</comment>
<dbReference type="Pfam" id="PF00849">
    <property type="entry name" value="PseudoU_synth_2"/>
    <property type="match status" value="1"/>
</dbReference>
<dbReference type="EMBL" id="JAACJJ010000002">
    <property type="protein sequence ID" value="KAF5329473.1"/>
    <property type="molecule type" value="Genomic_DNA"/>
</dbReference>
<evidence type="ECO:0000256" key="6">
    <source>
        <dbReference type="ARBA" id="ARBA00037513"/>
    </source>
</evidence>
<dbReference type="Gene3D" id="3.30.2350.10">
    <property type="entry name" value="Pseudouridine synthase"/>
    <property type="match status" value="1"/>
</dbReference>
<dbReference type="Proteomes" id="UP000567179">
    <property type="component" value="Unassembled WGS sequence"/>
</dbReference>
<dbReference type="PANTHER" id="PTHR21600:SF81">
    <property type="entry name" value="21S RRNA PSEUDOURIDINE(2819) SYNTHASE"/>
    <property type="match status" value="1"/>
</dbReference>
<comment type="catalytic activity">
    <reaction evidence="5">
        <text>uridine(2819) in 21S rRNA = pseudouridine(2819) in 21S rRNA</text>
        <dbReference type="Rhea" id="RHEA:42556"/>
        <dbReference type="Rhea" id="RHEA-COMP:10113"/>
        <dbReference type="Rhea" id="RHEA-COMP:10114"/>
        <dbReference type="ChEBI" id="CHEBI:65314"/>
        <dbReference type="ChEBI" id="CHEBI:65315"/>
        <dbReference type="EC" id="5.4.99.43"/>
    </reaction>
</comment>
<evidence type="ECO:0000256" key="9">
    <source>
        <dbReference type="ARBA" id="ARBA00041561"/>
    </source>
</evidence>
<evidence type="ECO:0000256" key="4">
    <source>
        <dbReference type="ARBA" id="ARBA00023235"/>
    </source>
</evidence>
<evidence type="ECO:0000256" key="11">
    <source>
        <dbReference type="ARBA" id="ARBA00042700"/>
    </source>
</evidence>
<dbReference type="EC" id="5.4.99.43" evidence="7"/>
<evidence type="ECO:0000313" key="14">
    <source>
        <dbReference type="Proteomes" id="UP000567179"/>
    </source>
</evidence>
<dbReference type="AlphaFoldDB" id="A0A8H5FAP9"/>
<dbReference type="InterPro" id="IPR050188">
    <property type="entry name" value="RluA_PseudoU_synthase"/>
</dbReference>
<dbReference type="GO" id="GO:0000455">
    <property type="term" value="P:enzyme-directed rRNA pseudouridine synthesis"/>
    <property type="evidence" value="ECO:0007669"/>
    <property type="project" value="TreeGrafter"/>
</dbReference>
<evidence type="ECO:0000256" key="3">
    <source>
        <dbReference type="ARBA" id="ARBA00023128"/>
    </source>
</evidence>
<comment type="function">
    <text evidence="6">Pseudouridylate synthase responsible for the pseudouridine-2819 formation in mitochondrial 21S rRNA. May modulate the efficiency or the fidelity of the mitochondrial translation machinery.</text>
</comment>
<accession>A0A8H5FAP9</accession>
<keyword evidence="4" id="KW-0413">Isomerase</keyword>
<evidence type="ECO:0000256" key="8">
    <source>
        <dbReference type="ARBA" id="ARBA00040626"/>
    </source>
</evidence>
<keyword evidence="3" id="KW-0496">Mitochondrion</keyword>
<evidence type="ECO:0000259" key="12">
    <source>
        <dbReference type="Pfam" id="PF00849"/>
    </source>
</evidence>
<evidence type="ECO:0000256" key="1">
    <source>
        <dbReference type="ARBA" id="ARBA00004173"/>
    </source>
</evidence>
<reference evidence="13 14" key="1">
    <citation type="journal article" date="2020" name="ISME J.">
        <title>Uncovering the hidden diversity of litter-decomposition mechanisms in mushroom-forming fungi.</title>
        <authorList>
            <person name="Floudas D."/>
            <person name="Bentzer J."/>
            <person name="Ahren D."/>
            <person name="Johansson T."/>
            <person name="Persson P."/>
            <person name="Tunlid A."/>
        </authorList>
    </citation>
    <scope>NUCLEOTIDE SEQUENCE [LARGE SCALE GENOMIC DNA]</scope>
    <source>
        <strain evidence="13 14">CBS 101986</strain>
    </source>
</reference>
<proteinExistence type="inferred from homology"/>
<evidence type="ECO:0000256" key="7">
    <source>
        <dbReference type="ARBA" id="ARBA00038947"/>
    </source>
</evidence>
<evidence type="ECO:0000256" key="10">
    <source>
        <dbReference type="ARBA" id="ARBA00041978"/>
    </source>
</evidence>
<dbReference type="OrthoDB" id="428658at2759"/>
<dbReference type="GO" id="GO:0003723">
    <property type="term" value="F:RNA binding"/>
    <property type="evidence" value="ECO:0007669"/>
    <property type="project" value="InterPro"/>
</dbReference>